<organism evidence="2">
    <name type="scientific">Anopheles darlingi</name>
    <name type="common">Mosquito</name>
    <dbReference type="NCBI Taxonomy" id="43151"/>
    <lineage>
        <taxon>Eukaryota</taxon>
        <taxon>Metazoa</taxon>
        <taxon>Ecdysozoa</taxon>
        <taxon>Arthropoda</taxon>
        <taxon>Hexapoda</taxon>
        <taxon>Insecta</taxon>
        <taxon>Pterygota</taxon>
        <taxon>Neoptera</taxon>
        <taxon>Endopterygota</taxon>
        <taxon>Diptera</taxon>
        <taxon>Nematocera</taxon>
        <taxon>Culicoidea</taxon>
        <taxon>Culicidae</taxon>
        <taxon>Anophelinae</taxon>
        <taxon>Anopheles</taxon>
    </lineage>
</organism>
<proteinExistence type="predicted"/>
<dbReference type="EMBL" id="GGFL01011432">
    <property type="protein sequence ID" value="MBW75610.1"/>
    <property type="molecule type" value="Transcribed_RNA"/>
</dbReference>
<evidence type="ECO:0000313" key="2">
    <source>
        <dbReference type="EMBL" id="MBW75610.1"/>
    </source>
</evidence>
<protein>
    <submittedName>
        <fullName evidence="2">Putative secreted protein</fullName>
    </submittedName>
</protein>
<accession>A0A2M4DDE7</accession>
<name>A0A2M4DDE7_ANODA</name>
<dbReference type="AlphaFoldDB" id="A0A2M4DDE7"/>
<evidence type="ECO:0000256" key="1">
    <source>
        <dbReference type="SAM" id="MobiDB-lite"/>
    </source>
</evidence>
<sequence length="91" mass="10048">MRIFPPRLSVLVVVVVKCNCKRINLDHMESKRQAYHPLRGVLDVCLLAYMLECAKRKSEPQRGCRIKKGKGGGGGGGGGRVLSSRNGREVR</sequence>
<feature type="region of interest" description="Disordered" evidence="1">
    <location>
        <begin position="57"/>
        <end position="91"/>
    </location>
</feature>
<feature type="compositionally biased region" description="Gly residues" evidence="1">
    <location>
        <begin position="71"/>
        <end position="80"/>
    </location>
</feature>
<reference evidence="2" key="1">
    <citation type="submission" date="2018-01" db="EMBL/GenBank/DDBJ databases">
        <title>An insight into the sialome of Amazonian anophelines.</title>
        <authorList>
            <person name="Ribeiro J.M."/>
            <person name="Scarpassa V."/>
            <person name="Calvo E."/>
        </authorList>
    </citation>
    <scope>NUCLEOTIDE SEQUENCE</scope>
</reference>